<comment type="subcellular location">
    <subcellularLocation>
        <location evidence="1">Cell inner membrane</location>
        <topology evidence="1">Multi-pass membrane protein</topology>
    </subcellularLocation>
</comment>
<sequence>MLQIKDIHKEYRTGNLVQRALDGVSLSLRDNEFVAILGPSGSGKTTLLNIIGGLDRYDSGDLIINGISTKKYKDRDWDSYRNHTIGFVFQSYNLIPHQTVLANVELALTISGVSKSERRRRAKEALEKVGLGAQIHKKPSQMSGGQMQRVAIARALVNDPEILLADEPTGALDSDTSVQVMDLLQGVAKERLVVMVTHNPELAQLYATRIVTVKDGRILSDTDPFVIDSESMAPPVHKNMGKSSMSFFTALSLSFQNLKTKKARTLLTSFAGSIGIIGIALILSISNGVDKYITNMEEETLSEYPLQIQSTGVDLTSMMMGAATAQSEKKDGEVGVAQMVTNMFSKMNSNDLESLKAYLDSNESSISQYANSVECTYSVSPQIFLENGKNIRQVNPDKSFSAMGLGSGSSNSIMSSTMSTDVFHEMPEDADLYKDQYDVKAGRWPENYKECVLVLTSQGDISDFLQYTLGLRDGKELDDMVQKFMAEEAVETPENEESYTYDEILGKKFKLVSSTDYYEFDEEYKVWKDKSDNSSYMKKLVKKGEDLTVVGIVQPVEGATASMLTAGICYTPELTRHVIEKAASSEIVKQQLADEKINVFTGEEFGKEDNENSKFDMESLFSINADALQEAFQVDLSGFNMDLSSLSGLSSGLNVEMPDMPDMSALAGNINLDESSMPDLSKLIKLDDLDLDLSHMIDPEEILKNLPADQVPDMSQALKSVKFDFTEEKVTALLKEVLTGYQESIKDKPEADMDKMQAALKQYLTSKEMNERLCKDLQELVKNNVNVDMSSEKLIAVAVGLMNQYQEYAKANGITQTDVASILAFLSQGEIQQQIKEEAENLVKNSVTVNITTKQIRDLLMQDVVAAYPEYARNNSLPDPANLGIYFLEYMQTEDGQNRLMNGLMTLVDTSEVQTQFSQAMETYMKAMMTSFTDAIAKGIESKFTEIMEQVEKQLTKGIQTAMEQMMGNISSGMQEAMQSVMTSVSSSLTSAMSQAMSGLGGLGSGMGNMEDALSINPEAFAKAIQMNMNEDDLSELMMSLLSSENSSYDGNLKKLGYADLNVPGGINIYPKDFESKSEIVGILDQYNADMEAAGEDEKVITYTDLVGTLMSSVTNIVNIISYVLVAFVAISLVVSSIMIGVITYISVLERKKEIGILRAIGASRHNVSQVFNAETFIIGFCAGAMGIGITLLLLIPANSIIRSLADGVNVKAALPPVAAVVLIGLSVVLTLLGGLIPSRKAAKSDPVTALRTD</sequence>
<dbReference type="InterPro" id="IPR027417">
    <property type="entry name" value="P-loop_NTPase"/>
</dbReference>
<feature type="transmembrane region" description="Helical" evidence="10">
    <location>
        <begin position="1218"/>
        <end position="1237"/>
    </location>
</feature>
<comment type="similarity">
    <text evidence="9">Belongs to the ABC transporter superfamily. Macrolide exporter (TC 3.A.1.122) family.</text>
</comment>
<dbReference type="Pfam" id="PF02687">
    <property type="entry name" value="FtsX"/>
    <property type="match status" value="1"/>
</dbReference>
<keyword evidence="4 10" id="KW-0812">Transmembrane</keyword>
<dbReference type="CDD" id="cd03255">
    <property type="entry name" value="ABC_MJ0796_LolCDE_FtsE"/>
    <property type="match status" value="1"/>
</dbReference>
<dbReference type="InterPro" id="IPR017871">
    <property type="entry name" value="ABC_transporter-like_CS"/>
</dbReference>
<comment type="caution">
    <text evidence="12">The sequence shown here is derived from an EMBL/GenBank/DDBJ whole genome shotgun (WGS) entry which is preliminary data.</text>
</comment>
<feature type="domain" description="ABC transporter" evidence="11">
    <location>
        <begin position="2"/>
        <end position="240"/>
    </location>
</feature>
<evidence type="ECO:0000256" key="4">
    <source>
        <dbReference type="ARBA" id="ARBA00022692"/>
    </source>
</evidence>
<evidence type="ECO:0000313" key="13">
    <source>
        <dbReference type="Proteomes" id="UP001644719"/>
    </source>
</evidence>
<name>A0ABX2HBY4_9FIRM</name>
<feature type="transmembrane region" description="Helical" evidence="10">
    <location>
        <begin position="266"/>
        <end position="285"/>
    </location>
</feature>
<keyword evidence="6 12" id="KW-0067">ATP-binding</keyword>
<evidence type="ECO:0000256" key="5">
    <source>
        <dbReference type="ARBA" id="ARBA00022741"/>
    </source>
</evidence>
<keyword evidence="13" id="KW-1185">Reference proteome</keyword>
<evidence type="ECO:0000313" key="12">
    <source>
        <dbReference type="EMBL" id="NSG86685.1"/>
    </source>
</evidence>
<dbReference type="Pfam" id="PF00005">
    <property type="entry name" value="ABC_tran"/>
    <property type="match status" value="1"/>
</dbReference>
<evidence type="ECO:0000256" key="1">
    <source>
        <dbReference type="ARBA" id="ARBA00004429"/>
    </source>
</evidence>
<dbReference type="InterPro" id="IPR003439">
    <property type="entry name" value="ABC_transporter-like_ATP-bd"/>
</dbReference>
<feature type="transmembrane region" description="Helical" evidence="10">
    <location>
        <begin position="1120"/>
        <end position="1149"/>
    </location>
</feature>
<keyword evidence="2" id="KW-0813">Transport</keyword>
<keyword evidence="3" id="KW-1003">Cell membrane</keyword>
<evidence type="ECO:0000256" key="8">
    <source>
        <dbReference type="ARBA" id="ARBA00023136"/>
    </source>
</evidence>
<dbReference type="PANTHER" id="PTHR42798:SF6">
    <property type="entry name" value="CELL DIVISION ATP-BINDING PROTEIN FTSE"/>
    <property type="match status" value="1"/>
</dbReference>
<organism evidence="12 13">
    <name type="scientific">Blautia faecis</name>
    <dbReference type="NCBI Taxonomy" id="871665"/>
    <lineage>
        <taxon>Bacteria</taxon>
        <taxon>Bacillati</taxon>
        <taxon>Bacillota</taxon>
        <taxon>Clostridia</taxon>
        <taxon>Lachnospirales</taxon>
        <taxon>Lachnospiraceae</taxon>
        <taxon>Blautia</taxon>
    </lineage>
</organism>
<dbReference type="GO" id="GO:0005524">
    <property type="term" value="F:ATP binding"/>
    <property type="evidence" value="ECO:0007669"/>
    <property type="project" value="UniProtKB-KW"/>
</dbReference>
<proteinExistence type="inferred from homology"/>
<dbReference type="RefSeq" id="WP_173735034.1">
    <property type="nucleotide sequence ID" value="NZ_JAAITS010000047.1"/>
</dbReference>
<keyword evidence="8 10" id="KW-0472">Membrane</keyword>
<dbReference type="InterPro" id="IPR003593">
    <property type="entry name" value="AAA+_ATPase"/>
</dbReference>
<dbReference type="SMART" id="SM00382">
    <property type="entry name" value="AAA"/>
    <property type="match status" value="1"/>
</dbReference>
<dbReference type="Gene3D" id="3.40.50.300">
    <property type="entry name" value="P-loop containing nucleotide triphosphate hydrolases"/>
    <property type="match status" value="1"/>
</dbReference>
<evidence type="ECO:0000256" key="6">
    <source>
        <dbReference type="ARBA" id="ARBA00022840"/>
    </source>
</evidence>
<dbReference type="InterPro" id="IPR003838">
    <property type="entry name" value="ABC3_permease_C"/>
</dbReference>
<keyword evidence="5" id="KW-0547">Nucleotide-binding</keyword>
<dbReference type="SUPFAM" id="SSF52540">
    <property type="entry name" value="P-loop containing nucleoside triphosphate hydrolases"/>
    <property type="match status" value="1"/>
</dbReference>
<dbReference type="Proteomes" id="UP001644719">
    <property type="component" value="Unassembled WGS sequence"/>
</dbReference>
<evidence type="ECO:0000256" key="3">
    <source>
        <dbReference type="ARBA" id="ARBA00022475"/>
    </source>
</evidence>
<dbReference type="PROSITE" id="PS50893">
    <property type="entry name" value="ABC_TRANSPORTER_2"/>
    <property type="match status" value="1"/>
</dbReference>
<dbReference type="PROSITE" id="PS00211">
    <property type="entry name" value="ABC_TRANSPORTER_1"/>
    <property type="match status" value="1"/>
</dbReference>
<evidence type="ECO:0000256" key="9">
    <source>
        <dbReference type="ARBA" id="ARBA00038388"/>
    </source>
</evidence>
<gene>
    <name evidence="12" type="ORF">G5B17_15010</name>
</gene>
<protein>
    <submittedName>
        <fullName evidence="12">ABC transporter ATP-binding protein/permease</fullName>
    </submittedName>
</protein>
<evidence type="ECO:0000259" key="11">
    <source>
        <dbReference type="PROSITE" id="PS50893"/>
    </source>
</evidence>
<reference evidence="12 13" key="1">
    <citation type="journal article" date="2020" name="Cell Host Microbe">
        <title>Functional and Genomic Variation between Human-Derived Isolates of Lachnospiraceae Reveals Inter- and Intra-Species Diversity.</title>
        <authorList>
            <person name="Sorbara M.T."/>
            <person name="Littmann E.R."/>
            <person name="Fontana E."/>
            <person name="Moody T.U."/>
            <person name="Kohout C.E."/>
            <person name="Gjonbalaj M."/>
            <person name="Eaton V."/>
            <person name="Seok R."/>
            <person name="Leiner I.M."/>
            <person name="Pamer E.G."/>
        </authorList>
    </citation>
    <scope>NUCLEOTIDE SEQUENCE [LARGE SCALE GENOMIC DNA]</scope>
    <source>
        <strain evidence="12 13">MSK.17.74</strain>
    </source>
</reference>
<accession>A0ABX2HBY4</accession>
<evidence type="ECO:0000256" key="10">
    <source>
        <dbReference type="SAM" id="Phobius"/>
    </source>
</evidence>
<dbReference type="PANTHER" id="PTHR42798">
    <property type="entry name" value="LIPOPROTEIN-RELEASING SYSTEM ATP-BINDING PROTEIN LOLD"/>
    <property type="match status" value="1"/>
</dbReference>
<keyword evidence="7 10" id="KW-1133">Transmembrane helix</keyword>
<dbReference type="EMBL" id="JAAITS010000047">
    <property type="protein sequence ID" value="NSG86685.1"/>
    <property type="molecule type" value="Genomic_DNA"/>
</dbReference>
<dbReference type="InterPro" id="IPR017911">
    <property type="entry name" value="MacB-like_ATP-bd"/>
</dbReference>
<feature type="transmembrane region" description="Helical" evidence="10">
    <location>
        <begin position="1177"/>
        <end position="1198"/>
    </location>
</feature>
<evidence type="ECO:0000256" key="2">
    <source>
        <dbReference type="ARBA" id="ARBA00022448"/>
    </source>
</evidence>
<evidence type="ECO:0000256" key="7">
    <source>
        <dbReference type="ARBA" id="ARBA00022989"/>
    </source>
</evidence>